<evidence type="ECO:0000313" key="4">
    <source>
        <dbReference type="EMBL" id="MDJ1493314.1"/>
    </source>
</evidence>
<evidence type="ECO:0000256" key="2">
    <source>
        <dbReference type="SAM" id="Phobius"/>
    </source>
</evidence>
<organism evidence="4 5">
    <name type="scientific">Xanthocytophaga flava</name>
    <dbReference type="NCBI Taxonomy" id="3048013"/>
    <lineage>
        <taxon>Bacteria</taxon>
        <taxon>Pseudomonadati</taxon>
        <taxon>Bacteroidota</taxon>
        <taxon>Cytophagia</taxon>
        <taxon>Cytophagales</taxon>
        <taxon>Rhodocytophagaceae</taxon>
        <taxon>Xanthocytophaga</taxon>
    </lineage>
</organism>
<keyword evidence="2" id="KW-0812">Transmembrane</keyword>
<dbReference type="SMART" id="SM00065">
    <property type="entry name" value="GAF"/>
    <property type="match status" value="1"/>
</dbReference>
<keyword evidence="1" id="KW-0175">Coiled coil</keyword>
<dbReference type="InterPro" id="IPR029016">
    <property type="entry name" value="GAF-like_dom_sf"/>
</dbReference>
<proteinExistence type="predicted"/>
<feature type="domain" description="GAF" evidence="3">
    <location>
        <begin position="266"/>
        <end position="412"/>
    </location>
</feature>
<feature type="transmembrane region" description="Helical" evidence="2">
    <location>
        <begin position="96"/>
        <end position="112"/>
    </location>
</feature>
<reference evidence="4 5" key="1">
    <citation type="submission" date="2023-05" db="EMBL/GenBank/DDBJ databases">
        <authorList>
            <person name="Zhang X."/>
        </authorList>
    </citation>
    <scope>NUCLEOTIDE SEQUENCE [LARGE SCALE GENOMIC DNA]</scope>
    <source>
        <strain evidence="4 5">DM2B3-1</strain>
    </source>
</reference>
<evidence type="ECO:0000256" key="1">
    <source>
        <dbReference type="SAM" id="Coils"/>
    </source>
</evidence>
<name>A0ABT7CKW4_9BACT</name>
<comment type="caution">
    <text evidence="4">The sequence shown here is derived from an EMBL/GenBank/DDBJ whole genome shotgun (WGS) entry which is preliminary data.</text>
</comment>
<keyword evidence="5" id="KW-1185">Reference proteome</keyword>
<evidence type="ECO:0000313" key="5">
    <source>
        <dbReference type="Proteomes" id="UP001228581"/>
    </source>
</evidence>
<dbReference type="SUPFAM" id="SSF55781">
    <property type="entry name" value="GAF domain-like"/>
    <property type="match status" value="1"/>
</dbReference>
<feature type="transmembrane region" description="Helical" evidence="2">
    <location>
        <begin position="72"/>
        <end position="90"/>
    </location>
</feature>
<dbReference type="Gene3D" id="3.30.450.40">
    <property type="match status" value="1"/>
</dbReference>
<protein>
    <submittedName>
        <fullName evidence="4">GAF domain-containing protein</fullName>
    </submittedName>
</protein>
<feature type="transmembrane region" description="Helical" evidence="2">
    <location>
        <begin position="157"/>
        <end position="177"/>
    </location>
</feature>
<feature type="transmembrane region" description="Helical" evidence="2">
    <location>
        <begin position="119"/>
        <end position="137"/>
    </location>
</feature>
<dbReference type="RefSeq" id="WP_313995438.1">
    <property type="nucleotide sequence ID" value="NZ_JASJOT010000005.1"/>
</dbReference>
<evidence type="ECO:0000259" key="3">
    <source>
        <dbReference type="SMART" id="SM00065"/>
    </source>
</evidence>
<keyword evidence="2" id="KW-1133">Transmembrane helix</keyword>
<keyword evidence="2" id="KW-0472">Membrane</keyword>
<sequence length="477" mass="54779">MDEKYEEYLLEDAYVKINKTGDRVNNIAFACYFLFGCIIAFQYGTFKIAFGVGGLCLAMYYGTKFLLPKSSFYQYIGSVIVALFSAQFIYQMHGMFEMHFFVFIGATLLIAYQNWRLQLPNIIVVVIHHGIFAYLQYKGNEEIYFTQQTYMDLETFLFHGALAAVVVLICGYWAYILERKTKREMFIKAGVLQQVNNIRHNIEFADAISQGNLAAIYTIMDDKDELGKSLLKMQASLTIAQKKDMQDKFMTLGLAQMGEILRNSSDIQSLSYEIISHMVKYLKANQGGIFILQDKESDPYLELTACYAYDRKKYLKKRIEIGEGLIGQVVLEKDTIFLTDIPNDYVHITSGLGKANPGCILIVPLKLNDEVEGALELASFNVFEKHEIELVEKLAESIASAVSATRTNENTKKLLEELKQQTEMLRSQEEEMRQNMEELAATQEEMERRQAEMEEMRIEEVTRLQNRVKELEGQLKV</sequence>
<dbReference type="Pfam" id="PF13185">
    <property type="entry name" value="GAF_2"/>
    <property type="match status" value="1"/>
</dbReference>
<dbReference type="Proteomes" id="UP001228581">
    <property type="component" value="Unassembled WGS sequence"/>
</dbReference>
<feature type="transmembrane region" description="Helical" evidence="2">
    <location>
        <begin position="27"/>
        <end position="60"/>
    </location>
</feature>
<gene>
    <name evidence="4" type="ORF">QNI19_10260</name>
</gene>
<dbReference type="InterPro" id="IPR003018">
    <property type="entry name" value="GAF"/>
</dbReference>
<accession>A0ABT7CKW4</accession>
<dbReference type="EMBL" id="JASJOT010000005">
    <property type="protein sequence ID" value="MDJ1493314.1"/>
    <property type="molecule type" value="Genomic_DNA"/>
</dbReference>
<feature type="coiled-coil region" evidence="1">
    <location>
        <begin position="401"/>
        <end position="459"/>
    </location>
</feature>